<dbReference type="Gene3D" id="2.60.40.10">
    <property type="entry name" value="Immunoglobulins"/>
    <property type="match status" value="1"/>
</dbReference>
<dbReference type="RefSeq" id="WP_310279545.1">
    <property type="nucleotide sequence ID" value="NZ_JAVDWR010000010.1"/>
</dbReference>
<protein>
    <recommendedName>
        <fullName evidence="3">GlyGly-CTERM sorting domain-containing protein</fullName>
    </recommendedName>
</protein>
<keyword evidence="2" id="KW-1185">Reference proteome</keyword>
<accession>A0ABU1W1P2</accession>
<evidence type="ECO:0008006" key="3">
    <source>
        <dbReference type="Google" id="ProtNLM"/>
    </source>
</evidence>
<sequence length="874" mass="98243">MSLFWKGVLVVGLLNLFIAQSFSAEVQRQTVFNASDIDGYSLTQANRLWFLSNNKFMETEFVNGQWVNLRFIVPDDSELPSKYIYDFAVTGQHLWTIEQDKITAFELSESTPYIKNAVELPLAYSVGERANMVAALDDSGVVSHGANQYVNTVSVFTLSDGQIRLQELDPPRCGFPTNFLMTSQWLVVDCGSNETAIYRKNGLNYQFETILEVEPLYLNPDSSALVVYDAGLFKMITLDLSTLTEISSVSSIAAVYQNSTDSLFLVDKYENQEPSATRQVIRLDSSGHLIEQFKFSSFNRAVGLIDYKDFSSFLHKVGDRIFIGFDEWLKASDSDLYDFRGNSWQHKLGVSNHVSESFPEVNAVVFGGFTKQIWLNDSSKMPVVRGYAQLMTADYEQVNIAATAYHQYNWWFAGIRHNTLYLGLWTPEQQFRQIEVPYPHGFSSSIYDMNYFELEDTLLLHTSDGIFISCSNVSNFEASKCQSLLLPEQMQYKVATKHGLLVYQKAASEPRFTASMFALTSSGLQQSWSVALTEKQFERPPLFYVKDEDLVVGQKAQIRLSDGTGTFVETPSSPNLSGDCLFLGRTDILCHSNSFEFFRFNENYTIALAIRPGQNSSLVNLRGSLRHATQDGYVLTSSEDELVWHRLDLPEIYFTSNDIVVDALQDEKITLDLNNHLTSLTGFVVNADETANPNLGSLRFLEPKTGDARWPLNTSNDLALYNPKIYLNFTFSKDMWDLSLPYEFSLHNVNDTPRIKSGQLINNLDIGDTYILDFYEVFEDIDRDALSFQISTLPAGFVREDTHIVATPTVAGSYSFTITATDPAGLSVNAAFSGVIKGKGSNDSTDSSGGGSFGHWSVLLLCTLVWIRRSTLKF</sequence>
<evidence type="ECO:0000313" key="1">
    <source>
        <dbReference type="EMBL" id="MDR7121867.1"/>
    </source>
</evidence>
<reference evidence="1 2" key="1">
    <citation type="submission" date="2023-07" db="EMBL/GenBank/DDBJ databases">
        <title>Sorghum-associated microbial communities from plants grown in Nebraska, USA.</title>
        <authorList>
            <person name="Schachtman D."/>
        </authorList>
    </citation>
    <scope>NUCLEOTIDE SEQUENCE [LARGE SCALE GENOMIC DNA]</scope>
    <source>
        <strain evidence="1 2">4138</strain>
    </source>
</reference>
<evidence type="ECO:0000313" key="2">
    <source>
        <dbReference type="Proteomes" id="UP001257909"/>
    </source>
</evidence>
<name>A0ABU1W1P2_9GAMM</name>
<gene>
    <name evidence="1" type="ORF">J2W69_002824</name>
</gene>
<organism evidence="1 2">
    <name type="scientific">Rheinheimera soli</name>
    <dbReference type="NCBI Taxonomy" id="443616"/>
    <lineage>
        <taxon>Bacteria</taxon>
        <taxon>Pseudomonadati</taxon>
        <taxon>Pseudomonadota</taxon>
        <taxon>Gammaproteobacteria</taxon>
        <taxon>Chromatiales</taxon>
        <taxon>Chromatiaceae</taxon>
        <taxon>Rheinheimera</taxon>
    </lineage>
</organism>
<comment type="caution">
    <text evidence="1">The sequence shown here is derived from an EMBL/GenBank/DDBJ whole genome shotgun (WGS) entry which is preliminary data.</text>
</comment>
<dbReference type="InterPro" id="IPR013783">
    <property type="entry name" value="Ig-like_fold"/>
</dbReference>
<dbReference type="EMBL" id="JAVDWR010000010">
    <property type="protein sequence ID" value="MDR7121867.1"/>
    <property type="molecule type" value="Genomic_DNA"/>
</dbReference>
<dbReference type="Proteomes" id="UP001257909">
    <property type="component" value="Unassembled WGS sequence"/>
</dbReference>
<proteinExistence type="predicted"/>